<proteinExistence type="predicted"/>
<evidence type="ECO:0000256" key="1">
    <source>
        <dbReference type="SAM" id="Phobius"/>
    </source>
</evidence>
<feature type="transmembrane region" description="Helical" evidence="1">
    <location>
        <begin position="148"/>
        <end position="170"/>
    </location>
</feature>
<comment type="caution">
    <text evidence="2">The sequence shown here is derived from an EMBL/GenBank/DDBJ whole genome shotgun (WGS) entry which is preliminary data.</text>
</comment>
<reference evidence="2" key="1">
    <citation type="submission" date="2022-04" db="EMBL/GenBank/DDBJ databases">
        <title>Roseomonas acroporae sp. nov., isolated from coral Acropora digitifera.</title>
        <authorList>
            <person name="Sun H."/>
        </authorList>
    </citation>
    <scope>NUCLEOTIDE SEQUENCE</scope>
    <source>
        <strain evidence="2">NAR14</strain>
    </source>
</reference>
<evidence type="ECO:0000313" key="3">
    <source>
        <dbReference type="Proteomes" id="UP001139516"/>
    </source>
</evidence>
<dbReference type="Pfam" id="PF11157">
    <property type="entry name" value="DUF2937"/>
    <property type="match status" value="1"/>
</dbReference>
<organism evidence="2 3">
    <name type="scientific">Roseomonas acroporae</name>
    <dbReference type="NCBI Taxonomy" id="2937791"/>
    <lineage>
        <taxon>Bacteria</taxon>
        <taxon>Pseudomonadati</taxon>
        <taxon>Pseudomonadota</taxon>
        <taxon>Alphaproteobacteria</taxon>
        <taxon>Acetobacterales</taxon>
        <taxon>Roseomonadaceae</taxon>
        <taxon>Roseomonas</taxon>
    </lineage>
</organism>
<keyword evidence="3" id="KW-1185">Reference proteome</keyword>
<keyword evidence="1" id="KW-0472">Membrane</keyword>
<evidence type="ECO:0000313" key="2">
    <source>
        <dbReference type="EMBL" id="MCK8783441.1"/>
    </source>
</evidence>
<name>A0A9X1Y4M3_9PROT</name>
<dbReference type="RefSeq" id="WP_248665562.1">
    <property type="nucleotide sequence ID" value="NZ_JALPRX010000009.1"/>
</dbReference>
<gene>
    <name evidence="2" type="ORF">M0638_03470</name>
</gene>
<sequence length="180" mass="19157">MGFLGRWLSDAIRLGLALSLTLAAMQVPAIAQGYATALLQIAQESRRDIEHRKAVARQFYAIPAEDDEGVIAALRRVEPANAESLGNSIRRAAGLRAAYDRIEAASPLLRPVVALADAMDDEVDKHAILRTALAEHVPQVSLSLAGGVYGLAGLLLGTLLAQMVIAPFAGRAAARRAAWR</sequence>
<dbReference type="InterPro" id="IPR022584">
    <property type="entry name" value="DUF2937"/>
</dbReference>
<protein>
    <submittedName>
        <fullName evidence="2">DUF2937 family protein</fullName>
    </submittedName>
</protein>
<dbReference type="Proteomes" id="UP001139516">
    <property type="component" value="Unassembled WGS sequence"/>
</dbReference>
<keyword evidence="1" id="KW-1133">Transmembrane helix</keyword>
<keyword evidence="1" id="KW-0812">Transmembrane</keyword>
<dbReference type="EMBL" id="JALPRX010000009">
    <property type="protein sequence ID" value="MCK8783441.1"/>
    <property type="molecule type" value="Genomic_DNA"/>
</dbReference>
<dbReference type="AlphaFoldDB" id="A0A9X1Y4M3"/>
<accession>A0A9X1Y4M3</accession>